<dbReference type="PANTHER" id="PTHR30035:SF3">
    <property type="entry name" value="INTERMEMBRANE PHOSPHOLIPID TRANSPORT SYSTEM LIPOPROTEIN MLAA"/>
    <property type="match status" value="1"/>
</dbReference>
<dbReference type="Pfam" id="PF04333">
    <property type="entry name" value="MlaA"/>
    <property type="match status" value="1"/>
</dbReference>
<dbReference type="EMBL" id="CYRX01000011">
    <property type="protein sequence ID" value="CUH59724.1"/>
    <property type="molecule type" value="Genomic_DNA"/>
</dbReference>
<accession>A0A0P1EXF0</accession>
<evidence type="ECO:0000256" key="3">
    <source>
        <dbReference type="SAM" id="SignalP"/>
    </source>
</evidence>
<dbReference type="Proteomes" id="UP000051298">
    <property type="component" value="Unassembled WGS sequence"/>
</dbReference>
<dbReference type="GO" id="GO:0120010">
    <property type="term" value="P:intermembrane phospholipid transfer"/>
    <property type="evidence" value="ECO:0007669"/>
    <property type="project" value="TreeGrafter"/>
</dbReference>
<evidence type="ECO:0000256" key="2">
    <source>
        <dbReference type="ARBA" id="ARBA00022729"/>
    </source>
</evidence>
<comment type="similarity">
    <text evidence="1">Belongs to the MlaA family.</text>
</comment>
<organism evidence="4 5">
    <name type="scientific">Thalassobacter stenotrophicus</name>
    <dbReference type="NCBI Taxonomy" id="266809"/>
    <lineage>
        <taxon>Bacteria</taxon>
        <taxon>Pseudomonadati</taxon>
        <taxon>Pseudomonadota</taxon>
        <taxon>Alphaproteobacteria</taxon>
        <taxon>Rhodobacterales</taxon>
        <taxon>Roseobacteraceae</taxon>
        <taxon>Thalassobacter</taxon>
    </lineage>
</organism>
<reference evidence="4 5" key="1">
    <citation type="submission" date="2015-09" db="EMBL/GenBank/DDBJ databases">
        <authorList>
            <consortium name="Swine Surveillance"/>
        </authorList>
    </citation>
    <scope>NUCLEOTIDE SEQUENCE [LARGE SCALE GENOMIC DNA]</scope>
    <source>
        <strain evidence="4 5">CECT 5294</strain>
    </source>
</reference>
<name>A0A0P1EXF0_9RHOB</name>
<dbReference type="RefSeq" id="WP_058122866.1">
    <property type="nucleotide sequence ID" value="NZ_CYRX01000011.1"/>
</dbReference>
<dbReference type="InterPro" id="IPR007428">
    <property type="entry name" value="MlaA"/>
</dbReference>
<gene>
    <name evidence="4" type="primary">mlaA</name>
    <name evidence="4" type="ORF">THS5294_01011</name>
</gene>
<keyword evidence="2 3" id="KW-0732">Signal</keyword>
<evidence type="ECO:0000256" key="1">
    <source>
        <dbReference type="ARBA" id="ARBA00010634"/>
    </source>
</evidence>
<evidence type="ECO:0000313" key="5">
    <source>
        <dbReference type="Proteomes" id="UP000051298"/>
    </source>
</evidence>
<dbReference type="PANTHER" id="PTHR30035">
    <property type="entry name" value="LIPOPROTEIN VACJ-RELATED"/>
    <property type="match status" value="1"/>
</dbReference>
<dbReference type="GO" id="GO:0016020">
    <property type="term" value="C:membrane"/>
    <property type="evidence" value="ECO:0007669"/>
    <property type="project" value="InterPro"/>
</dbReference>
<keyword evidence="4" id="KW-0449">Lipoprotein</keyword>
<feature type="signal peptide" evidence="3">
    <location>
        <begin position="1"/>
        <end position="25"/>
    </location>
</feature>
<sequence length="252" mass="27283">MIRVFTPKVRLLCALVGVALLGACATPDVGSQIDDPYEVTNRAVHAENLLLDQQLVRPVSNAYGTSVPGPMQRGIANVASNLSTPSDVLNNLLQVRLGQAAQNTSRFLVNSTVGFFGLFDVASAMGIPAAPTDFGETLYYWRVPEGSYAVLPVVGPSTSRHAAGRLVDLALNPIRSAVPAPESTVGTVFGVADAFGTRYRNAELIDSVLYESADSYAQARLLYLQNRRFQLRGSEVDDDYFDPYEDPYADFN</sequence>
<dbReference type="PROSITE" id="PS51257">
    <property type="entry name" value="PROKAR_LIPOPROTEIN"/>
    <property type="match status" value="1"/>
</dbReference>
<proteinExistence type="inferred from homology"/>
<protein>
    <submittedName>
        <fullName evidence="4">Putative phospholipid-binding lipoprotein MlaA</fullName>
    </submittedName>
</protein>
<dbReference type="PRINTS" id="PR01805">
    <property type="entry name" value="VACJLIPOPROT"/>
</dbReference>
<evidence type="ECO:0000313" key="4">
    <source>
        <dbReference type="EMBL" id="CUH59724.1"/>
    </source>
</evidence>
<dbReference type="AlphaFoldDB" id="A0A0P1EXF0"/>
<feature type="chain" id="PRO_5006062013" evidence="3">
    <location>
        <begin position="26"/>
        <end position="252"/>
    </location>
</feature>